<accession>A0A914LBA3</accession>
<name>A0A914LBA3_MELIC</name>
<reference evidence="4" key="1">
    <citation type="submission" date="2022-11" db="UniProtKB">
        <authorList>
            <consortium name="WormBaseParasite"/>
        </authorList>
    </citation>
    <scope>IDENTIFICATION</scope>
</reference>
<evidence type="ECO:0000256" key="1">
    <source>
        <dbReference type="SAM" id="Phobius"/>
    </source>
</evidence>
<keyword evidence="3" id="KW-1185">Reference proteome</keyword>
<feature type="transmembrane region" description="Helical" evidence="1">
    <location>
        <begin position="106"/>
        <end position="128"/>
    </location>
</feature>
<proteinExistence type="predicted"/>
<feature type="signal peptide" evidence="2">
    <location>
        <begin position="1"/>
        <end position="22"/>
    </location>
</feature>
<dbReference type="Proteomes" id="UP000887563">
    <property type="component" value="Unplaced"/>
</dbReference>
<sequence>MGLSLINIFTLFLILGIKFGHSLKCHVEIDFTHKNGTRVVEKPDTCNTKIPLYRLFGDNCVKNDCGKYGFWKFCADCDFFELGNMVNGMGDDCTCYQCNTDYCNSAFGVVSNIKIIALLCWIILILSFI</sequence>
<evidence type="ECO:0000313" key="3">
    <source>
        <dbReference type="Proteomes" id="UP000887563"/>
    </source>
</evidence>
<evidence type="ECO:0000256" key="2">
    <source>
        <dbReference type="SAM" id="SignalP"/>
    </source>
</evidence>
<organism evidence="3 4">
    <name type="scientific">Meloidogyne incognita</name>
    <name type="common">Southern root-knot nematode worm</name>
    <name type="synonym">Oxyuris incognita</name>
    <dbReference type="NCBI Taxonomy" id="6306"/>
    <lineage>
        <taxon>Eukaryota</taxon>
        <taxon>Metazoa</taxon>
        <taxon>Ecdysozoa</taxon>
        <taxon>Nematoda</taxon>
        <taxon>Chromadorea</taxon>
        <taxon>Rhabditida</taxon>
        <taxon>Tylenchina</taxon>
        <taxon>Tylenchomorpha</taxon>
        <taxon>Tylenchoidea</taxon>
        <taxon>Meloidogynidae</taxon>
        <taxon>Meloidogyninae</taxon>
        <taxon>Meloidogyne</taxon>
        <taxon>Meloidogyne incognita group</taxon>
    </lineage>
</organism>
<keyword evidence="1" id="KW-0472">Membrane</keyword>
<dbReference type="WBParaSite" id="Minc3s00393g11529">
    <property type="protein sequence ID" value="Minc3s00393g11529"/>
    <property type="gene ID" value="Minc3s00393g11529"/>
</dbReference>
<protein>
    <submittedName>
        <fullName evidence="4">Uncharacterized protein</fullName>
    </submittedName>
</protein>
<keyword evidence="1" id="KW-0812">Transmembrane</keyword>
<feature type="chain" id="PRO_5037869502" evidence="2">
    <location>
        <begin position="23"/>
        <end position="129"/>
    </location>
</feature>
<evidence type="ECO:0000313" key="4">
    <source>
        <dbReference type="WBParaSite" id="Minc3s00393g11529"/>
    </source>
</evidence>
<keyword evidence="1" id="KW-1133">Transmembrane helix</keyword>
<dbReference type="AlphaFoldDB" id="A0A914LBA3"/>
<keyword evidence="2" id="KW-0732">Signal</keyword>